<dbReference type="PANTHER" id="PTHR40077:SF1">
    <property type="entry name" value="MEMBRANE PROTEIN"/>
    <property type="match status" value="1"/>
</dbReference>
<comment type="subcellular location">
    <subcellularLocation>
        <location evidence="1">Cell membrane</location>
        <topology evidence="1">Multi-pass membrane protein</topology>
    </subcellularLocation>
</comment>
<keyword evidence="2" id="KW-1003">Cell membrane</keyword>
<evidence type="ECO:0000256" key="4">
    <source>
        <dbReference type="ARBA" id="ARBA00022989"/>
    </source>
</evidence>
<keyword evidence="9" id="KW-1185">Reference proteome</keyword>
<dbReference type="EMBL" id="WRXN01000029">
    <property type="protein sequence ID" value="MVT12547.1"/>
    <property type="molecule type" value="Genomic_DNA"/>
</dbReference>
<sequence length="95" mass="11075">MLKSYRRIALIEGISYLVLLFIAMPLKYGFDYPHPVKYVGWVHGVLFVAYVALLLVCWAQYKWSILRVSGFFIASLVPFVPFIVEKRLEKEYGKV</sequence>
<accession>A0A7K1UDS9</accession>
<dbReference type="PANTHER" id="PTHR40077">
    <property type="entry name" value="MEMBRANE PROTEIN-RELATED"/>
    <property type="match status" value="1"/>
</dbReference>
<organism evidence="8 9">
    <name type="scientific">Chitinophaga tropicalis</name>
    <dbReference type="NCBI Taxonomy" id="2683588"/>
    <lineage>
        <taxon>Bacteria</taxon>
        <taxon>Pseudomonadati</taxon>
        <taxon>Bacteroidota</taxon>
        <taxon>Chitinophagia</taxon>
        <taxon>Chitinophagales</taxon>
        <taxon>Chitinophagaceae</taxon>
        <taxon>Chitinophaga</taxon>
    </lineage>
</organism>
<proteinExistence type="predicted"/>
<evidence type="ECO:0000313" key="9">
    <source>
        <dbReference type="Proteomes" id="UP000461730"/>
    </source>
</evidence>
<evidence type="ECO:0000256" key="2">
    <source>
        <dbReference type="ARBA" id="ARBA00022475"/>
    </source>
</evidence>
<name>A0A7K1UDS9_9BACT</name>
<keyword evidence="4 6" id="KW-1133">Transmembrane helix</keyword>
<evidence type="ECO:0000259" key="7">
    <source>
        <dbReference type="Pfam" id="PF12823"/>
    </source>
</evidence>
<dbReference type="Proteomes" id="UP000461730">
    <property type="component" value="Unassembled WGS sequence"/>
</dbReference>
<protein>
    <submittedName>
        <fullName evidence="8">DUF3817 domain-containing protein</fullName>
    </submittedName>
</protein>
<evidence type="ECO:0000256" key="3">
    <source>
        <dbReference type="ARBA" id="ARBA00022692"/>
    </source>
</evidence>
<feature type="transmembrane region" description="Helical" evidence="6">
    <location>
        <begin position="65"/>
        <end position="84"/>
    </location>
</feature>
<evidence type="ECO:0000256" key="6">
    <source>
        <dbReference type="SAM" id="Phobius"/>
    </source>
</evidence>
<evidence type="ECO:0000256" key="5">
    <source>
        <dbReference type="ARBA" id="ARBA00023136"/>
    </source>
</evidence>
<gene>
    <name evidence="8" type="ORF">GO493_30125</name>
</gene>
<dbReference type="InterPro" id="IPR023845">
    <property type="entry name" value="DUF3817_TM"/>
</dbReference>
<reference evidence="8 9" key="1">
    <citation type="submission" date="2019-12" db="EMBL/GenBank/DDBJ databases">
        <title>Chitinophaga sp. strain ysch24 (GDMCC 1.1355), whole genome shotgun sequence.</title>
        <authorList>
            <person name="Zhang X."/>
        </authorList>
    </citation>
    <scope>NUCLEOTIDE SEQUENCE [LARGE SCALE GENOMIC DNA]</scope>
    <source>
        <strain evidence="9">ysch24</strain>
    </source>
</reference>
<feature type="transmembrane region" description="Helical" evidence="6">
    <location>
        <begin position="7"/>
        <end position="26"/>
    </location>
</feature>
<comment type="caution">
    <text evidence="8">The sequence shown here is derived from an EMBL/GenBank/DDBJ whole genome shotgun (WGS) entry which is preliminary data.</text>
</comment>
<dbReference type="RefSeq" id="WP_157309962.1">
    <property type="nucleotide sequence ID" value="NZ_WRXN01000029.1"/>
</dbReference>
<dbReference type="Pfam" id="PF12823">
    <property type="entry name" value="DUF3817"/>
    <property type="match status" value="1"/>
</dbReference>
<feature type="transmembrane region" description="Helical" evidence="6">
    <location>
        <begin position="38"/>
        <end position="58"/>
    </location>
</feature>
<evidence type="ECO:0000313" key="8">
    <source>
        <dbReference type="EMBL" id="MVT12547.1"/>
    </source>
</evidence>
<keyword evidence="5 6" id="KW-0472">Membrane</keyword>
<feature type="domain" description="DUF3817" evidence="7">
    <location>
        <begin position="2"/>
        <end position="89"/>
    </location>
</feature>
<dbReference type="NCBIfam" id="TIGR03954">
    <property type="entry name" value="integ_memb_HG"/>
    <property type="match status" value="1"/>
</dbReference>
<dbReference type="GO" id="GO:0005886">
    <property type="term" value="C:plasma membrane"/>
    <property type="evidence" value="ECO:0007669"/>
    <property type="project" value="UniProtKB-SubCell"/>
</dbReference>
<dbReference type="AlphaFoldDB" id="A0A7K1UDS9"/>
<keyword evidence="3 6" id="KW-0812">Transmembrane</keyword>
<evidence type="ECO:0000256" key="1">
    <source>
        <dbReference type="ARBA" id="ARBA00004651"/>
    </source>
</evidence>